<evidence type="ECO:0000256" key="8">
    <source>
        <dbReference type="ARBA" id="ARBA00023136"/>
    </source>
</evidence>
<evidence type="ECO:0000256" key="2">
    <source>
        <dbReference type="ARBA" id="ARBA00005441"/>
    </source>
</evidence>
<dbReference type="GO" id="GO:0000139">
    <property type="term" value="C:Golgi membrane"/>
    <property type="evidence" value="ECO:0007669"/>
    <property type="project" value="TreeGrafter"/>
</dbReference>
<dbReference type="WBParaSite" id="SBAD_0000314201-mRNA-1">
    <property type="protein sequence ID" value="SBAD_0000314201-mRNA-1"/>
    <property type="gene ID" value="SBAD_0000314201"/>
</dbReference>
<dbReference type="InterPro" id="IPR025749">
    <property type="entry name" value="Sphingomyelin_synth-like_dom"/>
</dbReference>
<dbReference type="GO" id="GO:0033188">
    <property type="term" value="F:sphingomyelin synthase activity"/>
    <property type="evidence" value="ECO:0007669"/>
    <property type="project" value="TreeGrafter"/>
</dbReference>
<name>A0A183IHA3_9BILA</name>
<gene>
    <name evidence="11" type="ORF">SBAD_LOCUS2998</name>
</gene>
<dbReference type="PROSITE" id="PS50105">
    <property type="entry name" value="SAM_DOMAIN"/>
    <property type="match status" value="1"/>
</dbReference>
<dbReference type="InterPro" id="IPR001660">
    <property type="entry name" value="SAM"/>
</dbReference>
<dbReference type="InterPro" id="IPR045221">
    <property type="entry name" value="Sphingomyelin_synth-like"/>
</dbReference>
<evidence type="ECO:0000256" key="9">
    <source>
        <dbReference type="SAM" id="Phobius"/>
    </source>
</evidence>
<feature type="transmembrane region" description="Helical" evidence="9">
    <location>
        <begin position="341"/>
        <end position="359"/>
    </location>
</feature>
<dbReference type="InterPro" id="IPR013761">
    <property type="entry name" value="SAM/pointed_sf"/>
</dbReference>
<keyword evidence="4 9" id="KW-0812">Transmembrane</keyword>
<reference evidence="13" key="1">
    <citation type="submission" date="2016-06" db="UniProtKB">
        <authorList>
            <consortium name="WormBaseParasite"/>
        </authorList>
    </citation>
    <scope>IDENTIFICATION</scope>
</reference>
<feature type="domain" description="SAM" evidence="10">
    <location>
        <begin position="15"/>
        <end position="81"/>
    </location>
</feature>
<evidence type="ECO:0000256" key="4">
    <source>
        <dbReference type="ARBA" id="ARBA00022692"/>
    </source>
</evidence>
<dbReference type="Pfam" id="PF14360">
    <property type="entry name" value="PAP2_C"/>
    <property type="match status" value="1"/>
</dbReference>
<protein>
    <submittedName>
        <fullName evidence="13">SAM domain-containing protein</fullName>
    </submittedName>
</protein>
<sequence length="464" mass="53220">MSSGDMGITKSAKEWSYQEVRTWLEENGFAQYAELIAGRHKVDGKVLLCLSEEDLRCPPLSINILGDIKRLSQAIDCLKTDDDANSGCYCDCRHICSGQWSRNIVTALPPSASSSADRSDSVFYNTEELKQNVIIRRVETDDIRSHCSCVLKTLVAAFYFSCSILLTSLVMVIVHDRVPDAKTYPPLPDMLLDNIPHIPWAFYSCEILGCFLAAILFVIFFFHKHRRFFSLAGTVFLLRCITMMITSLSVPGVHLKCAARKNSNWYEKLDDAFHIWYGMGMSMFGVRSCGDYMFSGHTSVVTLLNHFITEYTPDTWNYLHTISWVGNLFAIFFILAGHEHYSIDVFIAFYISSRLFLYYHSMAYNARFVTAADDRLKIWFPLFWFLESGSPSGRIPNEFEWPLPSLSSICDLLNGSYFIEKSKTEFSLLQSRYHIQVDKVHRFLFHSNNTDFSKKKRSHKAKAQ</sequence>
<dbReference type="Proteomes" id="UP000270296">
    <property type="component" value="Unassembled WGS sequence"/>
</dbReference>
<dbReference type="PANTHER" id="PTHR21290:SF25">
    <property type="entry name" value="SPHINGOMYELIN SYNTHASE-RELATED PROTEIN 1"/>
    <property type="match status" value="1"/>
</dbReference>
<dbReference type="Pfam" id="PF00536">
    <property type="entry name" value="SAM_1"/>
    <property type="match status" value="1"/>
</dbReference>
<evidence type="ECO:0000256" key="5">
    <source>
        <dbReference type="ARBA" id="ARBA00022919"/>
    </source>
</evidence>
<evidence type="ECO:0000256" key="7">
    <source>
        <dbReference type="ARBA" id="ARBA00023098"/>
    </source>
</evidence>
<dbReference type="EMBL" id="UZAM01007517">
    <property type="protein sequence ID" value="VDO99655.1"/>
    <property type="molecule type" value="Genomic_DNA"/>
</dbReference>
<organism evidence="13">
    <name type="scientific">Soboliphyme baturini</name>
    <dbReference type="NCBI Taxonomy" id="241478"/>
    <lineage>
        <taxon>Eukaryota</taxon>
        <taxon>Metazoa</taxon>
        <taxon>Ecdysozoa</taxon>
        <taxon>Nematoda</taxon>
        <taxon>Enoplea</taxon>
        <taxon>Dorylaimia</taxon>
        <taxon>Dioctophymatida</taxon>
        <taxon>Dioctophymatoidea</taxon>
        <taxon>Soboliphymatidae</taxon>
        <taxon>Soboliphyme</taxon>
    </lineage>
</organism>
<evidence type="ECO:0000256" key="6">
    <source>
        <dbReference type="ARBA" id="ARBA00022989"/>
    </source>
</evidence>
<keyword evidence="6 9" id="KW-1133">Transmembrane helix</keyword>
<comment type="similarity">
    <text evidence="2">Belongs to the sphingomyelin synthase family.</text>
</comment>
<evidence type="ECO:0000313" key="11">
    <source>
        <dbReference type="EMBL" id="VDO99655.1"/>
    </source>
</evidence>
<dbReference type="GO" id="GO:0005886">
    <property type="term" value="C:plasma membrane"/>
    <property type="evidence" value="ECO:0007669"/>
    <property type="project" value="TreeGrafter"/>
</dbReference>
<dbReference type="PANTHER" id="PTHR21290">
    <property type="entry name" value="SPHINGOMYELIN SYNTHETASE"/>
    <property type="match status" value="1"/>
</dbReference>
<proteinExistence type="inferred from homology"/>
<keyword evidence="5" id="KW-0746">Sphingolipid metabolism</keyword>
<keyword evidence="7" id="KW-0443">Lipid metabolism</keyword>
<comment type="subcellular location">
    <subcellularLocation>
        <location evidence="1">Membrane</location>
        <topology evidence="1">Multi-pass membrane protein</topology>
    </subcellularLocation>
</comment>
<evidence type="ECO:0000256" key="1">
    <source>
        <dbReference type="ARBA" id="ARBA00004141"/>
    </source>
</evidence>
<dbReference type="SMART" id="SM00454">
    <property type="entry name" value="SAM"/>
    <property type="match status" value="1"/>
</dbReference>
<keyword evidence="8 9" id="KW-0472">Membrane</keyword>
<dbReference type="SUPFAM" id="SSF47769">
    <property type="entry name" value="SAM/Pointed domain"/>
    <property type="match status" value="1"/>
</dbReference>
<evidence type="ECO:0000256" key="3">
    <source>
        <dbReference type="ARBA" id="ARBA00022679"/>
    </source>
</evidence>
<accession>A0A183IHA3</accession>
<feature type="transmembrane region" description="Helical" evidence="9">
    <location>
        <begin position="273"/>
        <end position="294"/>
    </location>
</feature>
<dbReference type="CDD" id="cd09515">
    <property type="entry name" value="SAM_SGMS1-like"/>
    <property type="match status" value="1"/>
</dbReference>
<dbReference type="GO" id="GO:0046513">
    <property type="term" value="P:ceramide biosynthetic process"/>
    <property type="evidence" value="ECO:0007669"/>
    <property type="project" value="TreeGrafter"/>
</dbReference>
<feature type="transmembrane region" description="Helical" evidence="9">
    <location>
        <begin position="229"/>
        <end position="253"/>
    </location>
</feature>
<feature type="transmembrane region" description="Helical" evidence="9">
    <location>
        <begin position="154"/>
        <end position="174"/>
    </location>
</feature>
<reference evidence="11 12" key="2">
    <citation type="submission" date="2018-11" db="EMBL/GenBank/DDBJ databases">
        <authorList>
            <consortium name="Pathogen Informatics"/>
        </authorList>
    </citation>
    <scope>NUCLEOTIDE SEQUENCE [LARGE SCALE GENOMIC DNA]</scope>
</reference>
<dbReference type="AlphaFoldDB" id="A0A183IHA3"/>
<feature type="transmembrane region" description="Helical" evidence="9">
    <location>
        <begin position="315"/>
        <end position="335"/>
    </location>
</feature>
<feature type="transmembrane region" description="Helical" evidence="9">
    <location>
        <begin position="200"/>
        <end position="222"/>
    </location>
</feature>
<dbReference type="GO" id="GO:0047493">
    <property type="term" value="F:ceramide cholinephosphotransferase activity"/>
    <property type="evidence" value="ECO:0007669"/>
    <property type="project" value="TreeGrafter"/>
</dbReference>
<keyword evidence="12" id="KW-1185">Reference proteome</keyword>
<evidence type="ECO:0000259" key="10">
    <source>
        <dbReference type="PROSITE" id="PS50105"/>
    </source>
</evidence>
<evidence type="ECO:0000313" key="12">
    <source>
        <dbReference type="Proteomes" id="UP000270296"/>
    </source>
</evidence>
<dbReference type="OrthoDB" id="422827at2759"/>
<evidence type="ECO:0000313" key="13">
    <source>
        <dbReference type="WBParaSite" id="SBAD_0000314201-mRNA-1"/>
    </source>
</evidence>
<dbReference type="GO" id="GO:0005789">
    <property type="term" value="C:endoplasmic reticulum membrane"/>
    <property type="evidence" value="ECO:0007669"/>
    <property type="project" value="TreeGrafter"/>
</dbReference>
<dbReference type="Gene3D" id="1.10.150.50">
    <property type="entry name" value="Transcription Factor, Ets-1"/>
    <property type="match status" value="1"/>
</dbReference>
<keyword evidence="3" id="KW-0808">Transferase</keyword>